<evidence type="ECO:0000313" key="2">
    <source>
        <dbReference type="Proteomes" id="UP000887116"/>
    </source>
</evidence>
<sequence length="395" mass="45118">MNNSLAITEPEEKIELSAEIAAKKLIENYEDGEIDSNKDEIMSDISVLTIHESTKAFSNGMDNVRCFKKFTRFTQKNISGVMEQTPAHSNETPLAEYSKYVFSDDNGEQFIIDNAEFEEEEKEIVDILNSNSEILPSNPFYERGSFNENYHFFPIPSDASPYNPAEEDMKVNNIPNNEKLEILPSNPFYEMGSHNENYFIPIPLNTSPCNFADEDMKVNNIPNNQKLEILPSNPFYEMGSRNENYFIPIPLNASPCNSADEDAQDNYITNNEKLEILPSNPFYGMGYRNENYFIPITLNTSPCNSADENAQGNNIPNNEKLEIFPSNPFYEMGSPNENDFIPISLNAPPCNSADEDAQENAVDYSKKKNFIRKVKCFFKKLRTDNSDGFTYQRFK</sequence>
<dbReference type="AlphaFoldDB" id="A0A8X6LMG9"/>
<proteinExistence type="predicted"/>
<reference evidence="1" key="1">
    <citation type="submission" date="2020-07" db="EMBL/GenBank/DDBJ databases">
        <title>Multicomponent nature underlies the extraordinary mechanical properties of spider dragline silk.</title>
        <authorList>
            <person name="Kono N."/>
            <person name="Nakamura H."/>
            <person name="Mori M."/>
            <person name="Yoshida Y."/>
            <person name="Ohtoshi R."/>
            <person name="Malay A.D."/>
            <person name="Moran D.A.P."/>
            <person name="Tomita M."/>
            <person name="Numata K."/>
            <person name="Arakawa K."/>
        </authorList>
    </citation>
    <scope>NUCLEOTIDE SEQUENCE</scope>
</reference>
<dbReference type="Proteomes" id="UP000887116">
    <property type="component" value="Unassembled WGS sequence"/>
</dbReference>
<name>A0A8X6LMG9_TRICU</name>
<organism evidence="1 2">
    <name type="scientific">Trichonephila clavata</name>
    <name type="common">Joro spider</name>
    <name type="synonym">Nephila clavata</name>
    <dbReference type="NCBI Taxonomy" id="2740835"/>
    <lineage>
        <taxon>Eukaryota</taxon>
        <taxon>Metazoa</taxon>
        <taxon>Ecdysozoa</taxon>
        <taxon>Arthropoda</taxon>
        <taxon>Chelicerata</taxon>
        <taxon>Arachnida</taxon>
        <taxon>Araneae</taxon>
        <taxon>Araneomorphae</taxon>
        <taxon>Entelegynae</taxon>
        <taxon>Araneoidea</taxon>
        <taxon>Nephilidae</taxon>
        <taxon>Trichonephila</taxon>
    </lineage>
</organism>
<keyword evidence="2" id="KW-1185">Reference proteome</keyword>
<accession>A0A8X6LMG9</accession>
<protein>
    <submittedName>
        <fullName evidence="1">Uncharacterized protein</fullName>
    </submittedName>
</protein>
<comment type="caution">
    <text evidence="1">The sequence shown here is derived from an EMBL/GenBank/DDBJ whole genome shotgun (WGS) entry which is preliminary data.</text>
</comment>
<evidence type="ECO:0000313" key="1">
    <source>
        <dbReference type="EMBL" id="GFR15220.1"/>
    </source>
</evidence>
<dbReference type="EMBL" id="BMAO01017374">
    <property type="protein sequence ID" value="GFR15220.1"/>
    <property type="molecule type" value="Genomic_DNA"/>
</dbReference>
<gene>
    <name evidence="1" type="ORF">TNCT_536591</name>
</gene>